<organism evidence="1 2">
    <name type="scientific">Lipomyces kononenkoae</name>
    <name type="common">Yeast</name>
    <dbReference type="NCBI Taxonomy" id="34357"/>
    <lineage>
        <taxon>Eukaryota</taxon>
        <taxon>Fungi</taxon>
        <taxon>Dikarya</taxon>
        <taxon>Ascomycota</taxon>
        <taxon>Saccharomycotina</taxon>
        <taxon>Lipomycetes</taxon>
        <taxon>Lipomycetales</taxon>
        <taxon>Lipomycetaceae</taxon>
        <taxon>Lipomyces</taxon>
    </lineage>
</organism>
<sequence>MPSLRDETLSFISRQFLQQVAVKSFQFALPSVRSNAKTAHEEYKVVCDLEVQHEIYDKLCSPACRFKRPSLDYIERFLKKLVQLLENLQADIDDDMISFMIFAMANRSDGRGLFGTVMTAQFGPVTYILNNKVNFNTDDQYIIIHEDRNVISGFGTTGYRTWEAGLALGEYIMSQRQTSNPKVDVVGKRIFELGTGTGFVSLLCGKLGAAKVVGSDGFEDVVLRFRQNVEDNKLGNVVETRVFKWGNSSGYDSGNALERECREAEYKYTDPVDLILGADITFDAEMCEPLVKSLDTL</sequence>
<dbReference type="EMBL" id="MU971353">
    <property type="protein sequence ID" value="KAK9238705.1"/>
    <property type="molecule type" value="Genomic_DNA"/>
</dbReference>
<reference evidence="2" key="1">
    <citation type="journal article" date="2024" name="Front. Bioeng. Biotechnol.">
        <title>Genome-scale model development and genomic sequencing of the oleaginous clade Lipomyces.</title>
        <authorList>
            <person name="Czajka J.J."/>
            <person name="Han Y."/>
            <person name="Kim J."/>
            <person name="Mondo S.J."/>
            <person name="Hofstad B.A."/>
            <person name="Robles A."/>
            <person name="Haridas S."/>
            <person name="Riley R."/>
            <person name="LaButti K."/>
            <person name="Pangilinan J."/>
            <person name="Andreopoulos W."/>
            <person name="Lipzen A."/>
            <person name="Yan J."/>
            <person name="Wang M."/>
            <person name="Ng V."/>
            <person name="Grigoriev I.V."/>
            <person name="Spatafora J.W."/>
            <person name="Magnuson J.K."/>
            <person name="Baker S.E."/>
            <person name="Pomraning K.R."/>
        </authorList>
    </citation>
    <scope>NUCLEOTIDE SEQUENCE [LARGE SCALE GENOMIC DNA]</scope>
    <source>
        <strain evidence="2">CBS 7786</strain>
    </source>
</reference>
<proteinExistence type="predicted"/>
<feature type="non-terminal residue" evidence="1">
    <location>
        <position position="297"/>
    </location>
</feature>
<dbReference type="Proteomes" id="UP001433508">
    <property type="component" value="Unassembled WGS sequence"/>
</dbReference>
<comment type="caution">
    <text evidence="1">The sequence shown here is derived from an EMBL/GenBank/DDBJ whole genome shotgun (WGS) entry which is preliminary data.</text>
</comment>
<protein>
    <submittedName>
        <fullName evidence="1">Uncharacterized protein</fullName>
    </submittedName>
</protein>
<keyword evidence="2" id="KW-1185">Reference proteome</keyword>
<accession>A0ACC3T4Z4</accession>
<evidence type="ECO:0000313" key="1">
    <source>
        <dbReference type="EMBL" id="KAK9238705.1"/>
    </source>
</evidence>
<gene>
    <name evidence="1" type="ORF">V1525DRAFT_316848</name>
</gene>
<evidence type="ECO:0000313" key="2">
    <source>
        <dbReference type="Proteomes" id="UP001433508"/>
    </source>
</evidence>
<name>A0ACC3T4Z4_LIPKO</name>